<dbReference type="AlphaFoldDB" id="A0A1X2YU80"/>
<dbReference type="CDD" id="cd00761">
    <property type="entry name" value="Glyco_tranf_GTA_type"/>
    <property type="match status" value="1"/>
</dbReference>
<dbReference type="GO" id="GO:0016757">
    <property type="term" value="F:glycosyltransferase activity"/>
    <property type="evidence" value="ECO:0007669"/>
    <property type="project" value="UniProtKB-KW"/>
</dbReference>
<dbReference type="PANTHER" id="PTHR22916:SF51">
    <property type="entry name" value="GLYCOSYLTRANSFERASE EPSH-RELATED"/>
    <property type="match status" value="1"/>
</dbReference>
<evidence type="ECO:0000313" key="4">
    <source>
        <dbReference type="EMBL" id="OSG85461.1"/>
    </source>
</evidence>
<dbReference type="RefSeq" id="WP_179142013.1">
    <property type="nucleotide sequence ID" value="NZ_JADMOG010000016.1"/>
</dbReference>
<keyword evidence="1" id="KW-0328">Glycosyltransferase</keyword>
<dbReference type="Proteomes" id="UP000193377">
    <property type="component" value="Unassembled WGS sequence"/>
</dbReference>
<keyword evidence="2 4" id="KW-0808">Transferase</keyword>
<dbReference type="PANTHER" id="PTHR22916">
    <property type="entry name" value="GLYCOSYLTRANSFERASE"/>
    <property type="match status" value="1"/>
</dbReference>
<accession>A0A1X2YU80</accession>
<dbReference type="EMBL" id="LNKD01000004">
    <property type="protein sequence ID" value="OSG85461.1"/>
    <property type="molecule type" value="Genomic_DNA"/>
</dbReference>
<protein>
    <submittedName>
        <fullName evidence="4">Glycosyl transferase family 2</fullName>
    </submittedName>
</protein>
<evidence type="ECO:0000313" key="5">
    <source>
        <dbReference type="Proteomes" id="UP000193377"/>
    </source>
</evidence>
<evidence type="ECO:0000256" key="1">
    <source>
        <dbReference type="ARBA" id="ARBA00022676"/>
    </source>
</evidence>
<evidence type="ECO:0000259" key="3">
    <source>
        <dbReference type="Pfam" id="PF00535"/>
    </source>
</evidence>
<dbReference type="InterPro" id="IPR029044">
    <property type="entry name" value="Nucleotide-diphossugar_trans"/>
</dbReference>
<organism evidence="4 5">
    <name type="scientific">Bifidobacterium adolescentis</name>
    <dbReference type="NCBI Taxonomy" id="1680"/>
    <lineage>
        <taxon>Bacteria</taxon>
        <taxon>Bacillati</taxon>
        <taxon>Actinomycetota</taxon>
        <taxon>Actinomycetes</taxon>
        <taxon>Bifidobacteriales</taxon>
        <taxon>Bifidobacteriaceae</taxon>
        <taxon>Bifidobacterium</taxon>
    </lineage>
</organism>
<gene>
    <name evidence="4" type="ORF">B0487_1908</name>
</gene>
<dbReference type="Pfam" id="PF00535">
    <property type="entry name" value="Glycos_transf_2"/>
    <property type="match status" value="1"/>
</dbReference>
<feature type="domain" description="Glycosyltransferase 2-like" evidence="3">
    <location>
        <begin position="9"/>
        <end position="170"/>
    </location>
</feature>
<evidence type="ECO:0000256" key="2">
    <source>
        <dbReference type="ARBA" id="ARBA00022679"/>
    </source>
</evidence>
<proteinExistence type="predicted"/>
<comment type="caution">
    <text evidence="4">The sequence shown here is derived from an EMBL/GenBank/DDBJ whole genome shotgun (WGS) entry which is preliminary data.</text>
</comment>
<dbReference type="Gene3D" id="3.90.550.10">
    <property type="entry name" value="Spore Coat Polysaccharide Biosynthesis Protein SpsA, Chain A"/>
    <property type="match status" value="1"/>
</dbReference>
<name>A0A1X2YU80_BIFAD</name>
<dbReference type="SUPFAM" id="SSF53448">
    <property type="entry name" value="Nucleotide-diphospho-sugar transferases"/>
    <property type="match status" value="1"/>
</dbReference>
<dbReference type="InterPro" id="IPR001173">
    <property type="entry name" value="Glyco_trans_2-like"/>
</dbReference>
<reference evidence="4 5" key="1">
    <citation type="journal article" date="2016" name="Sci. Rep.">
        <title>Evaluation of genetic diversity among strains of the human gut commensal Bifidobacterium adolescentis.</title>
        <authorList>
            <person name="Duranti S."/>
            <person name="Milani C."/>
            <person name="Lugli G.A."/>
            <person name="Mancabelli L."/>
            <person name="Turroni F."/>
            <person name="Ferrario C."/>
            <person name="Mangifesta M."/>
            <person name="Viappiani A."/>
            <person name="Sanchez B."/>
            <person name="Margolles A."/>
            <person name="van Sinderen D."/>
            <person name="Ventura M."/>
        </authorList>
    </citation>
    <scope>NUCLEOTIDE SEQUENCE [LARGE SCALE GENOMIC DNA]</scope>
    <source>
        <strain evidence="4 5">487B</strain>
    </source>
</reference>
<sequence length="330" mass="38010">MSQLDMLVSIIVPAYNAQLHLAECLDSLLKQTYSNLQIIVVDDGSTDNTAVICDEYRKKDERIVVIHKENEGVSAARNTGINVAVGEYIQFVDADDLLVAYAIEHVVQKVKSLCADVLYFSFEAFDKEGIYRPVPEHKKFPSAVITSRKKIFQLIHEGIIGNHVWTFCFRKDFLKSHRLQFDSKIPYGEDILFVNQIATVPQKFCCLNESLYRYRKSEQTVTQCHSLKNSLSDLEVVRQLDALHMKYTDLDDEGYHILRIRMLIDAYSILPLSKKQKDAKSIKKHIVNEIRNTKKTNLLNGLSKKYLLKYVLVMLNMYDLIASLKKLLKK</sequence>